<keyword evidence="1" id="KW-0812">Transmembrane</keyword>
<comment type="caution">
    <text evidence="3">The sequence shown here is derived from an EMBL/GenBank/DDBJ whole genome shotgun (WGS) entry which is preliminary data.</text>
</comment>
<dbReference type="InterPro" id="IPR032257">
    <property type="entry name" value="DUF4830"/>
</dbReference>
<reference evidence="3 4" key="1">
    <citation type="submission" date="2021-01" db="EMBL/GenBank/DDBJ databases">
        <title>Tumebacillus sp. strain ITR2 16S ribosomal RNA gene Genome sequencing and assembly.</title>
        <authorList>
            <person name="Kang M."/>
        </authorList>
    </citation>
    <scope>NUCLEOTIDE SEQUENCE [LARGE SCALE GENOMIC DNA]</scope>
    <source>
        <strain evidence="3 4">ITR2</strain>
    </source>
</reference>
<keyword evidence="1" id="KW-0472">Membrane</keyword>
<protein>
    <submittedName>
        <fullName evidence="3">DUF4830 domain-containing protein</fullName>
    </submittedName>
</protein>
<gene>
    <name evidence="3" type="ORF">JJB07_08435</name>
</gene>
<dbReference type="Proteomes" id="UP000602284">
    <property type="component" value="Unassembled WGS sequence"/>
</dbReference>
<keyword evidence="4" id="KW-1185">Reference proteome</keyword>
<organism evidence="3 4">
    <name type="scientific">Tumebacillus amylolyticus</name>
    <dbReference type="NCBI Taxonomy" id="2801339"/>
    <lineage>
        <taxon>Bacteria</taxon>
        <taxon>Bacillati</taxon>
        <taxon>Bacillota</taxon>
        <taxon>Bacilli</taxon>
        <taxon>Bacillales</taxon>
        <taxon>Alicyclobacillaceae</taxon>
        <taxon>Tumebacillus</taxon>
    </lineage>
</organism>
<evidence type="ECO:0000313" key="3">
    <source>
        <dbReference type="EMBL" id="MBL0386677.1"/>
    </source>
</evidence>
<name>A0ABS1J8U1_9BACL</name>
<feature type="transmembrane region" description="Helical" evidence="1">
    <location>
        <begin position="77"/>
        <end position="98"/>
    </location>
</feature>
<keyword evidence="1" id="KW-1133">Transmembrane helix</keyword>
<feature type="domain" description="DUF4830" evidence="2">
    <location>
        <begin position="133"/>
        <end position="229"/>
    </location>
</feature>
<proteinExistence type="predicted"/>
<dbReference type="RefSeq" id="WP_201633579.1">
    <property type="nucleotide sequence ID" value="NZ_JAEQNB010000002.1"/>
</dbReference>
<dbReference type="EMBL" id="JAEQNB010000002">
    <property type="protein sequence ID" value="MBL0386677.1"/>
    <property type="molecule type" value="Genomic_DNA"/>
</dbReference>
<evidence type="ECO:0000256" key="1">
    <source>
        <dbReference type="SAM" id="Phobius"/>
    </source>
</evidence>
<dbReference type="Pfam" id="PF16112">
    <property type="entry name" value="DUF4830"/>
    <property type="match status" value="1"/>
</dbReference>
<sequence>MNCKEIQELMWCGEITPEVQEHLQSCARCRSEQASLAELGIAVEGVAIPRPTRSLLPSPAEIEAVITSHKRRRYTKWLSAGAVAACVVLAATQVPALFGSGKSQSDVVTQPNQKQPPQTVTQLKEPVQQIQDLLGQYHYSLSSTGPTIVTTDLPASFQPVPGTPPFGLYYDYANVLSKQIGYDLTPYLGQSVTVYILPLKETFAGGRIEGYQDSEVIGVFSGKRLVGAWMRSLGGSAMASLDNKLFGEITKQTWGEWTKAEKLESYTSDRVKWTPDQVITKYLQANDRQDRATMSSLLSLSYQFYLQTNGVDRGTPTPIVTDNYYGPQIQTGVKYTVKFREDNTPGQVDVTAGYLVKNRRYAAMKTYEVDGGPNAMFFTVVQENQDGPWQIDNVSSGP</sequence>
<evidence type="ECO:0000313" key="4">
    <source>
        <dbReference type="Proteomes" id="UP000602284"/>
    </source>
</evidence>
<evidence type="ECO:0000259" key="2">
    <source>
        <dbReference type="Pfam" id="PF16112"/>
    </source>
</evidence>
<accession>A0ABS1J8U1</accession>